<protein>
    <submittedName>
        <fullName evidence="11">TRAP-type C4-dicarboxylate transport system, small permease component</fullName>
    </submittedName>
</protein>
<feature type="domain" description="Tripartite ATP-independent periplasmic transporters DctQ component" evidence="10">
    <location>
        <begin position="23"/>
        <end position="145"/>
    </location>
</feature>
<feature type="transmembrane region" description="Helical" evidence="9">
    <location>
        <begin position="51"/>
        <end position="75"/>
    </location>
</feature>
<evidence type="ECO:0000256" key="1">
    <source>
        <dbReference type="ARBA" id="ARBA00004429"/>
    </source>
</evidence>
<evidence type="ECO:0000259" key="10">
    <source>
        <dbReference type="Pfam" id="PF04290"/>
    </source>
</evidence>
<evidence type="ECO:0000313" key="11">
    <source>
        <dbReference type="EMBL" id="SDI40319.1"/>
    </source>
</evidence>
<evidence type="ECO:0000256" key="9">
    <source>
        <dbReference type="SAM" id="Phobius"/>
    </source>
</evidence>
<dbReference type="InterPro" id="IPR055348">
    <property type="entry name" value="DctQ"/>
</dbReference>
<comment type="similarity">
    <text evidence="8">Belongs to the TRAP transporter small permease family.</text>
</comment>
<keyword evidence="4" id="KW-0997">Cell inner membrane</keyword>
<organism evidence="11 12">
    <name type="scientific">Alteribacillus persepolensis</name>
    <dbReference type="NCBI Taxonomy" id="568899"/>
    <lineage>
        <taxon>Bacteria</taxon>
        <taxon>Bacillati</taxon>
        <taxon>Bacillota</taxon>
        <taxon>Bacilli</taxon>
        <taxon>Bacillales</taxon>
        <taxon>Bacillaceae</taxon>
        <taxon>Alteribacillus</taxon>
    </lineage>
</organism>
<dbReference type="STRING" id="568899.SAMN05192534_1445"/>
<keyword evidence="12" id="KW-1185">Reference proteome</keyword>
<evidence type="ECO:0000313" key="12">
    <source>
        <dbReference type="Proteomes" id="UP000199163"/>
    </source>
</evidence>
<dbReference type="Pfam" id="PF04290">
    <property type="entry name" value="DctQ"/>
    <property type="match status" value="1"/>
</dbReference>
<evidence type="ECO:0000256" key="4">
    <source>
        <dbReference type="ARBA" id="ARBA00022519"/>
    </source>
</evidence>
<keyword evidence="2" id="KW-0813">Transport</keyword>
<proteinExistence type="inferred from homology"/>
<gene>
    <name evidence="11" type="ORF">SAMN05192534_1445</name>
</gene>
<dbReference type="Proteomes" id="UP000199163">
    <property type="component" value="Unassembled WGS sequence"/>
</dbReference>
<accession>A0A1G8KAE5</accession>
<dbReference type="GO" id="GO:0022857">
    <property type="term" value="F:transmembrane transporter activity"/>
    <property type="evidence" value="ECO:0007669"/>
    <property type="project" value="TreeGrafter"/>
</dbReference>
<comment type="subcellular location">
    <subcellularLocation>
        <location evidence="1">Cell inner membrane</location>
        <topology evidence="1">Multi-pass membrane protein</topology>
    </subcellularLocation>
</comment>
<dbReference type="InterPro" id="IPR007387">
    <property type="entry name" value="TRAP_DctQ"/>
</dbReference>
<feature type="transmembrane region" description="Helical" evidence="9">
    <location>
        <begin position="12"/>
        <end position="31"/>
    </location>
</feature>
<evidence type="ECO:0000256" key="2">
    <source>
        <dbReference type="ARBA" id="ARBA00022448"/>
    </source>
</evidence>
<dbReference type="PANTHER" id="PTHR35011:SF2">
    <property type="entry name" value="2,3-DIKETO-L-GULONATE TRAP TRANSPORTER SMALL PERMEASE PROTEIN YIAM"/>
    <property type="match status" value="1"/>
</dbReference>
<feature type="transmembrane region" description="Helical" evidence="9">
    <location>
        <begin position="87"/>
        <end position="107"/>
    </location>
</feature>
<evidence type="ECO:0000256" key="3">
    <source>
        <dbReference type="ARBA" id="ARBA00022475"/>
    </source>
</evidence>
<evidence type="ECO:0000256" key="7">
    <source>
        <dbReference type="ARBA" id="ARBA00023136"/>
    </source>
</evidence>
<dbReference type="PANTHER" id="PTHR35011">
    <property type="entry name" value="2,3-DIKETO-L-GULONATE TRAP TRANSPORTER SMALL PERMEASE PROTEIN YIAM"/>
    <property type="match status" value="1"/>
</dbReference>
<dbReference type="GO" id="GO:0015740">
    <property type="term" value="P:C4-dicarboxylate transport"/>
    <property type="evidence" value="ECO:0007669"/>
    <property type="project" value="TreeGrafter"/>
</dbReference>
<feature type="transmembrane region" description="Helical" evidence="9">
    <location>
        <begin position="127"/>
        <end position="148"/>
    </location>
</feature>
<keyword evidence="6 9" id="KW-1133">Transmembrane helix</keyword>
<keyword evidence="3" id="KW-1003">Cell membrane</keyword>
<keyword evidence="5 9" id="KW-0812">Transmembrane</keyword>
<evidence type="ECO:0000256" key="8">
    <source>
        <dbReference type="ARBA" id="ARBA00038436"/>
    </source>
</evidence>
<evidence type="ECO:0000256" key="5">
    <source>
        <dbReference type="ARBA" id="ARBA00022692"/>
    </source>
</evidence>
<dbReference type="EMBL" id="FNDK01000044">
    <property type="protein sequence ID" value="SDI40319.1"/>
    <property type="molecule type" value="Genomic_DNA"/>
</dbReference>
<dbReference type="AlphaFoldDB" id="A0A1G8KAE5"/>
<name>A0A1G8KAE5_9BACI</name>
<reference evidence="11 12" key="1">
    <citation type="submission" date="2016-10" db="EMBL/GenBank/DDBJ databases">
        <authorList>
            <person name="de Groot N.N."/>
        </authorList>
    </citation>
    <scope>NUCLEOTIDE SEQUENCE [LARGE SCALE GENOMIC DNA]</scope>
    <source>
        <strain evidence="11 12">DSM 21632</strain>
    </source>
</reference>
<sequence length="163" mass="18197">MKHLLERLNSGISNVLFLFLAAMVLLIFFQVVSRVIFGSSFPWIEELARYLMIWVTFLGASIAFKTGSHVGIDFFVQKFRPSVYKGILVAAFLATAAFLLILFVQGIHIVSQAMVQQSSALQVPMGYVYLVIPVSALFMIINLAAYTFPLTDHVESTEERGNV</sequence>
<keyword evidence="7 9" id="KW-0472">Membrane</keyword>
<dbReference type="OrthoDB" id="9815614at2"/>
<dbReference type="RefSeq" id="WP_091276936.1">
    <property type="nucleotide sequence ID" value="NZ_FNDK01000044.1"/>
</dbReference>
<evidence type="ECO:0000256" key="6">
    <source>
        <dbReference type="ARBA" id="ARBA00022989"/>
    </source>
</evidence>
<dbReference type="GO" id="GO:0005886">
    <property type="term" value="C:plasma membrane"/>
    <property type="evidence" value="ECO:0007669"/>
    <property type="project" value="UniProtKB-SubCell"/>
</dbReference>